<name>A0A1H3XHX8_9FLAO</name>
<reference evidence="2 3" key="1">
    <citation type="submission" date="2016-10" db="EMBL/GenBank/DDBJ databases">
        <authorList>
            <person name="de Groot N.N."/>
        </authorList>
    </citation>
    <scope>NUCLEOTIDE SEQUENCE [LARGE SCALE GENOMIC DNA]</scope>
    <source>
        <strain evidence="2 3">DSM 23581</strain>
    </source>
</reference>
<evidence type="ECO:0000313" key="3">
    <source>
        <dbReference type="Proteomes" id="UP000198820"/>
    </source>
</evidence>
<proteinExistence type="predicted"/>
<sequence>MKNQSSKLRKNEFQRQFEMETEKGLISLEYQEQQRQIFLTKLNLPPEFDDQDLIDHFLKEVLSTFDDERISVMPTSPDVAQFFKKNRNKYKNLLPAGISI</sequence>
<dbReference type="InterPro" id="IPR031165">
    <property type="entry name" value="GNAT_YJDJ"/>
</dbReference>
<dbReference type="Pfam" id="PF14542">
    <property type="entry name" value="Acetyltransf_CG"/>
    <property type="match status" value="1"/>
</dbReference>
<evidence type="ECO:0000313" key="2">
    <source>
        <dbReference type="EMBL" id="SDZ98168.1"/>
    </source>
</evidence>
<accession>A0A1H3XHX8</accession>
<protein>
    <recommendedName>
        <fullName evidence="1">N-acetyltransferase domain-containing protein</fullName>
    </recommendedName>
</protein>
<feature type="domain" description="N-acetyltransferase" evidence="1">
    <location>
        <begin position="9"/>
        <end position="95"/>
    </location>
</feature>
<dbReference type="STRING" id="908615.SAMN05421540_102348"/>
<dbReference type="Gene3D" id="3.40.630.30">
    <property type="match status" value="1"/>
</dbReference>
<dbReference type="EMBL" id="FNQF01000002">
    <property type="protein sequence ID" value="SDZ98168.1"/>
    <property type="molecule type" value="Genomic_DNA"/>
</dbReference>
<dbReference type="Proteomes" id="UP000198820">
    <property type="component" value="Unassembled WGS sequence"/>
</dbReference>
<dbReference type="AlphaFoldDB" id="A0A1H3XHX8"/>
<organism evidence="2 3">
    <name type="scientific">Psychroflexus halocasei</name>
    <dbReference type="NCBI Taxonomy" id="908615"/>
    <lineage>
        <taxon>Bacteria</taxon>
        <taxon>Pseudomonadati</taxon>
        <taxon>Bacteroidota</taxon>
        <taxon>Flavobacteriia</taxon>
        <taxon>Flavobacteriales</taxon>
        <taxon>Flavobacteriaceae</taxon>
        <taxon>Psychroflexus</taxon>
    </lineage>
</organism>
<dbReference type="PROSITE" id="PS51729">
    <property type="entry name" value="GNAT_YJDJ"/>
    <property type="match status" value="1"/>
</dbReference>
<dbReference type="RefSeq" id="WP_093239717.1">
    <property type="nucleotide sequence ID" value="NZ_FNQF01000002.1"/>
</dbReference>
<dbReference type="SUPFAM" id="SSF55729">
    <property type="entry name" value="Acyl-CoA N-acyltransferases (Nat)"/>
    <property type="match status" value="1"/>
</dbReference>
<keyword evidence="3" id="KW-1185">Reference proteome</keyword>
<gene>
    <name evidence="2" type="ORF">SAMN05421540_102348</name>
</gene>
<dbReference type="InterPro" id="IPR016181">
    <property type="entry name" value="Acyl_CoA_acyltransferase"/>
</dbReference>
<evidence type="ECO:0000259" key="1">
    <source>
        <dbReference type="PROSITE" id="PS51729"/>
    </source>
</evidence>